<dbReference type="STRING" id="765257.A0A0C9ZHK0"/>
<name>A0A0C9ZHK0_9AGAM</name>
<dbReference type="Proteomes" id="UP000054018">
    <property type="component" value="Unassembled WGS sequence"/>
</dbReference>
<evidence type="ECO:0000259" key="2">
    <source>
        <dbReference type="Pfam" id="PF25597"/>
    </source>
</evidence>
<dbReference type="Pfam" id="PF25597">
    <property type="entry name" value="SH3_retrovirus"/>
    <property type="match status" value="1"/>
</dbReference>
<feature type="domain" description="Retroviral polymerase SH3-like" evidence="2">
    <location>
        <begin position="39"/>
        <end position="99"/>
    </location>
</feature>
<dbReference type="EMBL" id="KN833691">
    <property type="protein sequence ID" value="KIK28756.1"/>
    <property type="molecule type" value="Genomic_DNA"/>
</dbReference>
<reference evidence="3 4" key="1">
    <citation type="submission" date="2014-04" db="EMBL/GenBank/DDBJ databases">
        <authorList>
            <consortium name="DOE Joint Genome Institute"/>
            <person name="Kuo A."/>
            <person name="Kohler A."/>
            <person name="Costa M.D."/>
            <person name="Nagy L.G."/>
            <person name="Floudas D."/>
            <person name="Copeland A."/>
            <person name="Barry K.W."/>
            <person name="Cichocki N."/>
            <person name="Veneault-Fourrey C."/>
            <person name="LaButti K."/>
            <person name="Lindquist E.A."/>
            <person name="Lipzen A."/>
            <person name="Lundell T."/>
            <person name="Morin E."/>
            <person name="Murat C."/>
            <person name="Sun H."/>
            <person name="Tunlid A."/>
            <person name="Henrissat B."/>
            <person name="Grigoriev I.V."/>
            <person name="Hibbett D.S."/>
            <person name="Martin F."/>
            <person name="Nordberg H.P."/>
            <person name="Cantor M.N."/>
            <person name="Hua S.X."/>
        </authorList>
    </citation>
    <scope>NUCLEOTIDE SEQUENCE [LARGE SCALE GENOMIC DNA]</scope>
    <source>
        <strain evidence="3 4">441</strain>
    </source>
</reference>
<dbReference type="HOGENOM" id="CLU_094068_1_0_1"/>
<gene>
    <name evidence="3" type="ORF">PISMIDRAFT_90251</name>
</gene>
<reference evidence="4" key="2">
    <citation type="submission" date="2015-01" db="EMBL/GenBank/DDBJ databases">
        <title>Evolutionary Origins and Diversification of the Mycorrhizal Mutualists.</title>
        <authorList>
            <consortium name="DOE Joint Genome Institute"/>
            <consortium name="Mycorrhizal Genomics Consortium"/>
            <person name="Kohler A."/>
            <person name="Kuo A."/>
            <person name="Nagy L.G."/>
            <person name="Floudas D."/>
            <person name="Copeland A."/>
            <person name="Barry K.W."/>
            <person name="Cichocki N."/>
            <person name="Veneault-Fourrey C."/>
            <person name="LaButti K."/>
            <person name="Lindquist E.A."/>
            <person name="Lipzen A."/>
            <person name="Lundell T."/>
            <person name="Morin E."/>
            <person name="Murat C."/>
            <person name="Riley R."/>
            <person name="Ohm R."/>
            <person name="Sun H."/>
            <person name="Tunlid A."/>
            <person name="Henrissat B."/>
            <person name="Grigoriev I.V."/>
            <person name="Hibbett D.S."/>
            <person name="Martin F."/>
        </authorList>
    </citation>
    <scope>NUCLEOTIDE SEQUENCE [LARGE SCALE GENOMIC DNA]</scope>
    <source>
        <strain evidence="4">441</strain>
    </source>
</reference>
<evidence type="ECO:0000313" key="3">
    <source>
        <dbReference type="EMBL" id="KIK28756.1"/>
    </source>
</evidence>
<dbReference type="AlphaFoldDB" id="A0A0C9ZHK0"/>
<accession>A0A0C9ZHK0</accession>
<protein>
    <recommendedName>
        <fullName evidence="2">Retroviral polymerase SH3-like domain-containing protein</fullName>
    </recommendedName>
</protein>
<evidence type="ECO:0000313" key="4">
    <source>
        <dbReference type="Proteomes" id="UP000054018"/>
    </source>
</evidence>
<evidence type="ECO:0000256" key="1">
    <source>
        <dbReference type="SAM" id="MobiDB-lite"/>
    </source>
</evidence>
<keyword evidence="4" id="KW-1185">Reference proteome</keyword>
<feature type="compositionally biased region" description="Basic and acidic residues" evidence="1">
    <location>
        <begin position="158"/>
        <end position="168"/>
    </location>
</feature>
<organism evidence="3 4">
    <name type="scientific">Pisolithus microcarpus 441</name>
    <dbReference type="NCBI Taxonomy" id="765257"/>
    <lineage>
        <taxon>Eukaryota</taxon>
        <taxon>Fungi</taxon>
        <taxon>Dikarya</taxon>
        <taxon>Basidiomycota</taxon>
        <taxon>Agaricomycotina</taxon>
        <taxon>Agaricomycetes</taxon>
        <taxon>Agaricomycetidae</taxon>
        <taxon>Boletales</taxon>
        <taxon>Sclerodermatineae</taxon>
        <taxon>Pisolithaceae</taxon>
        <taxon>Pisolithus</taxon>
    </lineage>
</organism>
<proteinExistence type="predicted"/>
<feature type="region of interest" description="Disordered" evidence="1">
    <location>
        <begin position="136"/>
        <end position="192"/>
    </location>
</feature>
<sequence length="192" mass="21998">MHATWLKNRSSTCRLRNKMPYGMLYKKVPDLSNLPVWGCRVKVHDPTPVSNTNPSGLKLDARAQDGHWLGFDAESNGHRVYWVNSKTVGVKRSVVFPKRDISVSLQCLLHEGENEDLQDMWNGRNLSQNHTEHRELLPQGQTTPEQPALEVQQPTEPETMHHTPRTDHLGPTFETPPPLCRSARQRFESDYV</sequence>
<dbReference type="OrthoDB" id="2802215at2759"/>
<dbReference type="InterPro" id="IPR057670">
    <property type="entry name" value="SH3_retrovirus"/>
</dbReference>